<feature type="region of interest" description="Disordered" evidence="1">
    <location>
        <begin position="286"/>
        <end position="306"/>
    </location>
</feature>
<evidence type="ECO:0000256" key="2">
    <source>
        <dbReference type="SAM" id="Phobius"/>
    </source>
</evidence>
<feature type="transmembrane region" description="Helical" evidence="2">
    <location>
        <begin position="127"/>
        <end position="148"/>
    </location>
</feature>
<evidence type="ECO:0000313" key="4">
    <source>
        <dbReference type="Proteomes" id="UP000283269"/>
    </source>
</evidence>
<comment type="caution">
    <text evidence="3">The sequence shown here is derived from an EMBL/GenBank/DDBJ whole genome shotgun (WGS) entry which is preliminary data.</text>
</comment>
<feature type="compositionally biased region" description="Low complexity" evidence="1">
    <location>
        <begin position="9"/>
        <end position="22"/>
    </location>
</feature>
<gene>
    <name evidence="3" type="ORF">CVT25_012521</name>
</gene>
<dbReference type="OrthoDB" id="3060371at2759"/>
<dbReference type="STRING" id="93625.A0A409VX55"/>
<sequence>MNTGSNQGSNQTSSLSISSRNTSIEENETPYILVCGAATEDNQAASKSTGCGSIVHTHAFPRLRHSSARVRVLPQNNDVDIYTSRTPSQGTVIPLEAMYFPVGSHQRDADAVRAECGCAKEGIGCSIWQVLFSFTLVSLFLMVLFYLVKSGNPLGIRYTRCKTAASSSRKSFCAVFNKAILASSHTLPSRPRHQLPNRRIRAPEGLEYWLPAPVHTDFPNNDNNNQIWYMFMASSVTAIPLSSKCEGSLTSPSGTMSSVSTDDHFEFTEEGRTLVLQVRPRSMRVRRRRRRTEQLEAEDLEFSSDL</sequence>
<protein>
    <submittedName>
        <fullName evidence="3">Uncharacterized protein</fullName>
    </submittedName>
</protein>
<keyword evidence="2" id="KW-1133">Transmembrane helix</keyword>
<dbReference type="InParanoid" id="A0A409VX55"/>
<feature type="region of interest" description="Disordered" evidence="1">
    <location>
        <begin position="1"/>
        <end position="22"/>
    </location>
</feature>
<keyword evidence="4" id="KW-1185">Reference proteome</keyword>
<reference evidence="3 4" key="1">
    <citation type="journal article" date="2018" name="Evol. Lett.">
        <title>Horizontal gene cluster transfer increased hallucinogenic mushroom diversity.</title>
        <authorList>
            <person name="Reynolds H.T."/>
            <person name="Vijayakumar V."/>
            <person name="Gluck-Thaler E."/>
            <person name="Korotkin H.B."/>
            <person name="Matheny P.B."/>
            <person name="Slot J.C."/>
        </authorList>
    </citation>
    <scope>NUCLEOTIDE SEQUENCE [LARGE SCALE GENOMIC DNA]</scope>
    <source>
        <strain evidence="3 4">2631</strain>
    </source>
</reference>
<dbReference type="AlphaFoldDB" id="A0A409VX55"/>
<name>A0A409VX55_PSICY</name>
<evidence type="ECO:0000313" key="3">
    <source>
        <dbReference type="EMBL" id="PPQ70829.1"/>
    </source>
</evidence>
<dbReference type="Proteomes" id="UP000283269">
    <property type="component" value="Unassembled WGS sequence"/>
</dbReference>
<feature type="compositionally biased region" description="Acidic residues" evidence="1">
    <location>
        <begin position="295"/>
        <end position="306"/>
    </location>
</feature>
<dbReference type="EMBL" id="NHYD01003888">
    <property type="protein sequence ID" value="PPQ70829.1"/>
    <property type="molecule type" value="Genomic_DNA"/>
</dbReference>
<organism evidence="3 4">
    <name type="scientific">Psilocybe cyanescens</name>
    <dbReference type="NCBI Taxonomy" id="93625"/>
    <lineage>
        <taxon>Eukaryota</taxon>
        <taxon>Fungi</taxon>
        <taxon>Dikarya</taxon>
        <taxon>Basidiomycota</taxon>
        <taxon>Agaricomycotina</taxon>
        <taxon>Agaricomycetes</taxon>
        <taxon>Agaricomycetidae</taxon>
        <taxon>Agaricales</taxon>
        <taxon>Agaricineae</taxon>
        <taxon>Strophariaceae</taxon>
        <taxon>Psilocybe</taxon>
    </lineage>
</organism>
<evidence type="ECO:0000256" key="1">
    <source>
        <dbReference type="SAM" id="MobiDB-lite"/>
    </source>
</evidence>
<keyword evidence="2" id="KW-0812">Transmembrane</keyword>
<keyword evidence="2" id="KW-0472">Membrane</keyword>
<proteinExistence type="predicted"/>
<accession>A0A409VX55</accession>